<feature type="transmembrane region" description="Helical" evidence="10">
    <location>
        <begin position="354"/>
        <end position="378"/>
    </location>
</feature>
<keyword evidence="2 10" id="KW-0813">Transport</keyword>
<dbReference type="Proteomes" id="UP001589619">
    <property type="component" value="Unassembled WGS sequence"/>
</dbReference>
<reference evidence="12 13" key="1">
    <citation type="submission" date="2024-09" db="EMBL/GenBank/DDBJ databases">
        <authorList>
            <person name="Sun Q."/>
            <person name="Mori K."/>
        </authorList>
    </citation>
    <scope>NUCLEOTIDE SEQUENCE [LARGE SCALE GENOMIC DNA]</scope>
    <source>
        <strain evidence="12 13">JCM 12520</strain>
    </source>
</reference>
<sequence>MEVLLAVLVMLVLIGVSHVLGRYVPFIPVPLIQIALGVAVAVVPSGIHLPLSPELFFVLFIAPLLYNDGKHTPRDELWRLRAPILLLAVGLVFITVFVVGYAIHWMIPSIPLPAAFGLAAILSPTDAVAVSSLAGRIRIPKSLMRLLEGEALMNDASGLVAFKFAMAAAVTGVFSLPQATFSFFLISIGGLVVGAVLAFLITWLRMVLRRSGMEDVTMHMLLQILTPFLLYLIAEELGMSGILAAVAGGIVHAVESDRSEAATMKLKVVSSSTWSVILFILNGLVFVILGLQIPDVSKIILNDPAFNNFEVIGYAILIFLMLIVLRFLWTFAFTRVERLRGTGAEKKSLGFKMLVMTSFSGVRGAVTLAGAFSIPFVLNSGEAFPQRNLIIFLAATVILLSLIAASVLLPLLTRKQGAKNETEKESLEQQFQIKVLSEAIKAIHQERTEENDTAVTSVIADYKKLILQIRMITASRKNEAPSRKKENELRLMALQEEREYARRLLEKGEITREHANQFFKTLDQVELILANRFHLWKMMGKLFLRRFQAMFRAAESGRPTLLPAGGDFNALRNIKMQTCEAAIHEVRKVRCEDNEQEALGVIAYYNSMLDRLARFPLTARGIKDERYEEQKKELHWVGIQAERDEVQSLYEQGEITREMAGKLRGFIREREASTFEADEIG</sequence>
<evidence type="ECO:0000313" key="12">
    <source>
        <dbReference type="EMBL" id="MFB9750793.1"/>
    </source>
</evidence>
<dbReference type="Gene3D" id="6.10.140.1330">
    <property type="match status" value="1"/>
</dbReference>
<feature type="transmembrane region" description="Helical" evidence="10">
    <location>
        <begin position="216"/>
        <end position="233"/>
    </location>
</feature>
<accession>A0ABV5VR94</accession>
<evidence type="ECO:0000259" key="11">
    <source>
        <dbReference type="Pfam" id="PF00999"/>
    </source>
</evidence>
<dbReference type="InterPro" id="IPR018422">
    <property type="entry name" value="Cation/H_exchanger_CPA1"/>
</dbReference>
<dbReference type="EMBL" id="JBHMAG010000004">
    <property type="protein sequence ID" value="MFB9750793.1"/>
    <property type="molecule type" value="Genomic_DNA"/>
</dbReference>
<feature type="transmembrane region" description="Helical" evidence="10">
    <location>
        <begin position="182"/>
        <end position="204"/>
    </location>
</feature>
<keyword evidence="6 10" id="KW-0915">Sodium</keyword>
<evidence type="ECO:0000256" key="9">
    <source>
        <dbReference type="ARBA" id="ARBA00023201"/>
    </source>
</evidence>
<evidence type="ECO:0000256" key="1">
    <source>
        <dbReference type="ARBA" id="ARBA00004651"/>
    </source>
</evidence>
<comment type="similarity">
    <text evidence="10">Belongs to the monovalent cation:proton antiporter 1 (CPA1) transporter (TC 2.A.36) family.</text>
</comment>
<proteinExistence type="inferred from homology"/>
<name>A0ABV5VR94_9BACL</name>
<feature type="transmembrane region" description="Helical" evidence="10">
    <location>
        <begin position="239"/>
        <end position="256"/>
    </location>
</feature>
<evidence type="ECO:0000256" key="3">
    <source>
        <dbReference type="ARBA" id="ARBA00022475"/>
    </source>
</evidence>
<feature type="transmembrane region" description="Helical" evidence="10">
    <location>
        <begin position="268"/>
        <end position="291"/>
    </location>
</feature>
<protein>
    <submittedName>
        <fullName evidence="12">Na+/H+ antiporter</fullName>
    </submittedName>
</protein>
<feature type="transmembrane region" description="Helical" evidence="10">
    <location>
        <begin position="31"/>
        <end position="64"/>
    </location>
</feature>
<feature type="transmembrane region" description="Helical" evidence="10">
    <location>
        <begin position="390"/>
        <end position="412"/>
    </location>
</feature>
<evidence type="ECO:0000313" key="13">
    <source>
        <dbReference type="Proteomes" id="UP001589619"/>
    </source>
</evidence>
<comment type="caution">
    <text evidence="12">The sequence shown here is derived from an EMBL/GenBank/DDBJ whole genome shotgun (WGS) entry which is preliminary data.</text>
</comment>
<keyword evidence="8 10" id="KW-0472">Membrane</keyword>
<keyword evidence="7 10" id="KW-0406">Ion transport</keyword>
<dbReference type="NCBIfam" id="TIGR00831">
    <property type="entry name" value="a_cpa1"/>
    <property type="match status" value="1"/>
</dbReference>
<evidence type="ECO:0000256" key="5">
    <source>
        <dbReference type="ARBA" id="ARBA00022989"/>
    </source>
</evidence>
<dbReference type="PANTHER" id="PTHR10110">
    <property type="entry name" value="SODIUM/HYDROGEN EXCHANGER"/>
    <property type="match status" value="1"/>
</dbReference>
<comment type="function">
    <text evidence="10">Na(+)/H(+) antiporter that extrudes sodium in exchange for external protons.</text>
</comment>
<dbReference type="RefSeq" id="WP_344905044.1">
    <property type="nucleotide sequence ID" value="NZ_BAAAYO010000002.1"/>
</dbReference>
<evidence type="ECO:0000256" key="7">
    <source>
        <dbReference type="ARBA" id="ARBA00023065"/>
    </source>
</evidence>
<feature type="transmembrane region" description="Helical" evidence="10">
    <location>
        <begin position="113"/>
        <end position="135"/>
    </location>
</feature>
<keyword evidence="13" id="KW-1185">Reference proteome</keyword>
<organism evidence="12 13">
    <name type="scientific">Paenibacillus hodogayensis</name>
    <dbReference type="NCBI Taxonomy" id="279208"/>
    <lineage>
        <taxon>Bacteria</taxon>
        <taxon>Bacillati</taxon>
        <taxon>Bacillota</taxon>
        <taxon>Bacilli</taxon>
        <taxon>Bacillales</taxon>
        <taxon>Paenibacillaceae</taxon>
        <taxon>Paenibacillus</taxon>
    </lineage>
</organism>
<comment type="subcellular location">
    <subcellularLocation>
        <location evidence="1 10">Cell membrane</location>
        <topology evidence="1 10">Multi-pass membrane protein</topology>
    </subcellularLocation>
</comment>
<keyword evidence="5 10" id="KW-1133">Transmembrane helix</keyword>
<feature type="transmembrane region" description="Helical" evidence="10">
    <location>
        <begin position="311"/>
        <end position="333"/>
    </location>
</feature>
<dbReference type="InterPro" id="IPR006153">
    <property type="entry name" value="Cation/H_exchanger_TM"/>
</dbReference>
<keyword evidence="9 10" id="KW-0739">Sodium transport</keyword>
<dbReference type="Pfam" id="PF00999">
    <property type="entry name" value="Na_H_Exchanger"/>
    <property type="match status" value="1"/>
</dbReference>
<dbReference type="InterPro" id="IPR004705">
    <property type="entry name" value="Cation/H_exchanger_CPA1_bac"/>
</dbReference>
<evidence type="ECO:0000256" key="8">
    <source>
        <dbReference type="ARBA" id="ARBA00023136"/>
    </source>
</evidence>
<evidence type="ECO:0000256" key="6">
    <source>
        <dbReference type="ARBA" id="ARBA00023053"/>
    </source>
</evidence>
<dbReference type="PANTHER" id="PTHR10110:SF86">
    <property type="entry name" value="SODIUM_HYDROGEN EXCHANGER 7"/>
    <property type="match status" value="1"/>
</dbReference>
<feature type="domain" description="Cation/H+ exchanger transmembrane" evidence="11">
    <location>
        <begin position="10"/>
        <end position="412"/>
    </location>
</feature>
<feature type="transmembrane region" description="Helical" evidence="10">
    <location>
        <begin position="84"/>
        <end position="107"/>
    </location>
</feature>
<keyword evidence="10" id="KW-0050">Antiport</keyword>
<evidence type="ECO:0000256" key="2">
    <source>
        <dbReference type="ARBA" id="ARBA00022448"/>
    </source>
</evidence>
<feature type="transmembrane region" description="Helical" evidence="10">
    <location>
        <begin position="156"/>
        <end position="176"/>
    </location>
</feature>
<keyword evidence="4 10" id="KW-0812">Transmembrane</keyword>
<gene>
    <name evidence="12" type="ORF">ACFFNY_04325</name>
</gene>
<keyword evidence="3 10" id="KW-1003">Cell membrane</keyword>
<evidence type="ECO:0000256" key="4">
    <source>
        <dbReference type="ARBA" id="ARBA00022692"/>
    </source>
</evidence>
<evidence type="ECO:0000256" key="10">
    <source>
        <dbReference type="RuleBase" id="RU366002"/>
    </source>
</evidence>